<reference evidence="3" key="1">
    <citation type="journal article" date="2020" name="Stud. Mycol.">
        <title>101 Dothideomycetes genomes: A test case for predicting lifestyles and emergence of pathogens.</title>
        <authorList>
            <person name="Haridas S."/>
            <person name="Albert R."/>
            <person name="Binder M."/>
            <person name="Bloem J."/>
            <person name="LaButti K."/>
            <person name="Salamov A."/>
            <person name="Andreopoulos B."/>
            <person name="Baker S."/>
            <person name="Barry K."/>
            <person name="Bills G."/>
            <person name="Bluhm B."/>
            <person name="Cannon C."/>
            <person name="Castanera R."/>
            <person name="Culley D."/>
            <person name="Daum C."/>
            <person name="Ezra D."/>
            <person name="Gonzalez J."/>
            <person name="Henrissat B."/>
            <person name="Kuo A."/>
            <person name="Liang C."/>
            <person name="Lipzen A."/>
            <person name="Lutzoni F."/>
            <person name="Magnuson J."/>
            <person name="Mondo S."/>
            <person name="Nolan M."/>
            <person name="Ohm R."/>
            <person name="Pangilinan J."/>
            <person name="Park H.-J."/>
            <person name="Ramirez L."/>
            <person name="Alfaro M."/>
            <person name="Sun H."/>
            <person name="Tritt A."/>
            <person name="Yoshinaga Y."/>
            <person name="Zwiers L.-H."/>
            <person name="Turgeon B."/>
            <person name="Goodwin S."/>
            <person name="Spatafora J."/>
            <person name="Crous P."/>
            <person name="Grigoriev I."/>
        </authorList>
    </citation>
    <scope>NUCLEOTIDE SEQUENCE [LARGE SCALE GENOMIC DNA]</scope>
    <source>
        <strain evidence="3">CECT 20119</strain>
    </source>
</reference>
<sequence length="404" mass="43507">MNAGSPPFAALRRLPDQRFTDTYLDSCGRLMAEGIYIRRRNGDYEAKVSLGGTFTKSQFQEIDGKDDVELYLKKHGIKIGDLASIARFSTHRMAWIADEEFLVVMDKTCFGHQVGEVEYMGDMEASTSNKVSSNSSATSEHMPDASPASSLAVFLDDTLSKVVGFLLTTFTSDIHPACPTPSPKRLPSNPATVSPTTNPDNTDSDNTREAPSPQRTTHSNIHPTTISTSLLTEFSSHIQDATPSLTSNNTSPPSSRPHAPTHPHSQPTSPLTSSEKAHLALAAQKIDAFMSRYAWAFNPGSPRTDPTGVDPVSSAARLATTFDSGQWEEGQVVGKLTAYFRRYGVPEGWGRGRASVGVSLGDASGSEMGCEKRGRLVKGRGEGIDGGRKEVVGTGWCGVMDYGL</sequence>
<feature type="compositionally biased region" description="Low complexity" evidence="1">
    <location>
        <begin position="242"/>
        <end position="253"/>
    </location>
</feature>
<keyword evidence="3" id="KW-1185">Reference proteome</keyword>
<dbReference type="AlphaFoldDB" id="A0A6A6G9Q3"/>
<feature type="region of interest" description="Disordered" evidence="1">
    <location>
        <begin position="174"/>
        <end position="223"/>
    </location>
</feature>
<dbReference type="EMBL" id="ML992508">
    <property type="protein sequence ID" value="KAF2222318.1"/>
    <property type="molecule type" value="Genomic_DNA"/>
</dbReference>
<dbReference type="OrthoDB" id="442176at2759"/>
<feature type="compositionally biased region" description="Polar residues" evidence="1">
    <location>
        <begin position="213"/>
        <end position="223"/>
    </location>
</feature>
<feature type="compositionally biased region" description="Polar residues" evidence="1">
    <location>
        <begin position="263"/>
        <end position="274"/>
    </location>
</feature>
<feature type="region of interest" description="Disordered" evidence="1">
    <location>
        <begin position="125"/>
        <end position="145"/>
    </location>
</feature>
<evidence type="ECO:0000256" key="1">
    <source>
        <dbReference type="SAM" id="MobiDB-lite"/>
    </source>
</evidence>
<feature type="region of interest" description="Disordered" evidence="1">
    <location>
        <begin position="241"/>
        <end position="276"/>
    </location>
</feature>
<dbReference type="PANTHER" id="PTHR14586">
    <property type="entry name" value="THIAMINE-TRIPHOSPHATASE"/>
    <property type="match status" value="1"/>
</dbReference>
<dbReference type="PANTHER" id="PTHR14586:SF1">
    <property type="entry name" value="THIAMINE-TRIPHOSPHATASE"/>
    <property type="match status" value="1"/>
</dbReference>
<dbReference type="GO" id="GO:0050333">
    <property type="term" value="F:thiamine triphosphate phosphatase activity"/>
    <property type="evidence" value="ECO:0007669"/>
    <property type="project" value="InterPro"/>
</dbReference>
<accession>A0A6A6G9Q3</accession>
<organism evidence="2 3">
    <name type="scientific">Elsinoe ampelina</name>
    <dbReference type="NCBI Taxonomy" id="302913"/>
    <lineage>
        <taxon>Eukaryota</taxon>
        <taxon>Fungi</taxon>
        <taxon>Dikarya</taxon>
        <taxon>Ascomycota</taxon>
        <taxon>Pezizomycotina</taxon>
        <taxon>Dothideomycetes</taxon>
        <taxon>Dothideomycetidae</taxon>
        <taxon>Myriangiales</taxon>
        <taxon>Elsinoaceae</taxon>
        <taxon>Elsinoe</taxon>
    </lineage>
</organism>
<proteinExistence type="predicted"/>
<dbReference type="GO" id="GO:0042357">
    <property type="term" value="P:thiamine diphosphate metabolic process"/>
    <property type="evidence" value="ECO:0007669"/>
    <property type="project" value="TreeGrafter"/>
</dbReference>
<dbReference type="GO" id="GO:0000287">
    <property type="term" value="F:magnesium ion binding"/>
    <property type="evidence" value="ECO:0007669"/>
    <property type="project" value="TreeGrafter"/>
</dbReference>
<evidence type="ECO:0008006" key="4">
    <source>
        <dbReference type="Google" id="ProtNLM"/>
    </source>
</evidence>
<dbReference type="Gene3D" id="2.40.320.10">
    <property type="entry name" value="Hypothetical Protein Pfu-838710-001"/>
    <property type="match status" value="1"/>
</dbReference>
<name>A0A6A6G9Q3_9PEZI</name>
<evidence type="ECO:0000313" key="3">
    <source>
        <dbReference type="Proteomes" id="UP000799538"/>
    </source>
</evidence>
<protein>
    <recommendedName>
        <fullName evidence="4">CYTH domain-containing protein</fullName>
    </recommendedName>
</protein>
<dbReference type="SUPFAM" id="SSF55154">
    <property type="entry name" value="CYTH-like phosphatases"/>
    <property type="match status" value="1"/>
</dbReference>
<dbReference type="InterPro" id="IPR033469">
    <property type="entry name" value="CYTH-like_dom_sf"/>
</dbReference>
<evidence type="ECO:0000313" key="2">
    <source>
        <dbReference type="EMBL" id="KAF2222318.1"/>
    </source>
</evidence>
<feature type="compositionally biased region" description="Low complexity" evidence="1">
    <location>
        <begin position="125"/>
        <end position="139"/>
    </location>
</feature>
<gene>
    <name evidence="2" type="ORF">BDZ85DRAFT_296496</name>
</gene>
<dbReference type="Proteomes" id="UP000799538">
    <property type="component" value="Unassembled WGS sequence"/>
</dbReference>
<dbReference type="InterPro" id="IPR039582">
    <property type="entry name" value="THTPA"/>
</dbReference>